<dbReference type="SUPFAM" id="SSF55724">
    <property type="entry name" value="Mog1p/PsbP-like"/>
    <property type="match status" value="1"/>
</dbReference>
<evidence type="ECO:0000313" key="1">
    <source>
        <dbReference type="EMBL" id="MCX2562687.1"/>
    </source>
</evidence>
<sequence length="70" mass="8196">MDYHIQEASFDLPAGFVDQSINVLTLSPEQTTQLENVRYEQNTRRFITYLRESEPDKTVAMTDMEMHTLV</sequence>
<dbReference type="Proteomes" id="UP001301152">
    <property type="component" value="Unassembled WGS sequence"/>
</dbReference>
<dbReference type="RefSeq" id="WP_173559462.1">
    <property type="nucleotide sequence ID" value="NZ_JAPIUZ010000001.1"/>
</dbReference>
<dbReference type="EMBL" id="JAPIUZ010000001">
    <property type="protein sequence ID" value="MCX2562687.1"/>
    <property type="molecule type" value="Genomic_DNA"/>
</dbReference>
<comment type="caution">
    <text evidence="1">The sequence shown here is derived from an EMBL/GenBank/DDBJ whole genome shotgun (WGS) entry which is preliminary data.</text>
</comment>
<gene>
    <name evidence="1" type="ORF">OQ497_01720</name>
</gene>
<dbReference type="InterPro" id="IPR016123">
    <property type="entry name" value="Mog1/PsbP_a/b/a-sand"/>
</dbReference>
<protein>
    <submittedName>
        <fullName evidence="1">Uncharacterized protein</fullName>
    </submittedName>
</protein>
<proteinExistence type="predicted"/>
<keyword evidence="2" id="KW-1185">Reference proteome</keyword>
<reference evidence="1 2" key="1">
    <citation type="submission" date="2022-11" db="EMBL/GenBank/DDBJ databases">
        <title>Genome sequencing of Acetobacter type strain.</title>
        <authorList>
            <person name="Heo J."/>
            <person name="Lee D."/>
            <person name="Han B.-H."/>
            <person name="Hong S.-B."/>
            <person name="Kwon S.-W."/>
        </authorList>
    </citation>
    <scope>NUCLEOTIDE SEQUENCE [LARGE SCALE GENOMIC DNA]</scope>
    <source>
        <strain evidence="1 2">KACC 21253</strain>
    </source>
</reference>
<name>A0ABT3QBL7_9PROT</name>
<dbReference type="Gene3D" id="3.40.1000.10">
    <property type="entry name" value="Mog1/PsbP, alpha/beta/alpha sandwich"/>
    <property type="match status" value="1"/>
</dbReference>
<organism evidence="1 2">
    <name type="scientific">Acetobacter thailandicus</name>
    <dbReference type="NCBI Taxonomy" id="1502842"/>
    <lineage>
        <taxon>Bacteria</taxon>
        <taxon>Pseudomonadati</taxon>
        <taxon>Pseudomonadota</taxon>
        <taxon>Alphaproteobacteria</taxon>
        <taxon>Acetobacterales</taxon>
        <taxon>Acetobacteraceae</taxon>
        <taxon>Acetobacter</taxon>
    </lineage>
</organism>
<accession>A0ABT3QBL7</accession>
<evidence type="ECO:0000313" key="2">
    <source>
        <dbReference type="Proteomes" id="UP001301152"/>
    </source>
</evidence>